<proteinExistence type="predicted"/>
<protein>
    <submittedName>
        <fullName evidence="2">DUF2279 domain-containing protein</fullName>
    </submittedName>
</protein>
<evidence type="ECO:0000313" key="3">
    <source>
        <dbReference type="Proteomes" id="UP000309544"/>
    </source>
</evidence>
<dbReference type="RefSeq" id="WP_139627010.1">
    <property type="nucleotide sequence ID" value="NZ_VDCI01000015.1"/>
</dbReference>
<dbReference type="InterPro" id="IPR018736">
    <property type="entry name" value="DUF2279_periplasmic_lipo"/>
</dbReference>
<accession>A0A5C4RS86</accession>
<feature type="signal peptide" evidence="1">
    <location>
        <begin position="1"/>
        <end position="25"/>
    </location>
</feature>
<evidence type="ECO:0000313" key="2">
    <source>
        <dbReference type="EMBL" id="TNJ34066.1"/>
    </source>
</evidence>
<reference evidence="2 3" key="1">
    <citation type="submission" date="2019-05" db="EMBL/GenBank/DDBJ databases">
        <title>Draft Whole-Genome sequence of the green sulfur bacterium Prosthecochloris vibrioformis DSM 260.</title>
        <authorList>
            <person name="Meyer T.E."/>
            <person name="Kyndt J.A."/>
        </authorList>
    </citation>
    <scope>NUCLEOTIDE SEQUENCE [LARGE SCALE GENOMIC DNA]</scope>
    <source>
        <strain evidence="2 3">DSM 260</strain>
    </source>
</reference>
<sequence length="290" mass="32059">MKTGRTAVFLVMLLFSLVSASPAVADGGYGVREWGEDIKASRWESGGAFAAVTALGMTSWEWGSSKSFRWNPEGWFGEDTGSGGMDKLGHAFTSYAITNVVAERLLLEGRPAWRAALSSALTSQAIMLYVECFDGFSNDHGFAWEDVVLNFLGTSFGAVRALSPEVHSLVDYRMEYIPSGDKGFRPFSDYSGQKYLLAFKLSGIESFRRSPARFLELHAGYYTRGFLHEEVERGETPKRYAMVGVGLNLSELLLGERPGTEAAAPLHRYGRMLFEHIQVPYTSVDVAEEL</sequence>
<organism evidence="2 3">
    <name type="scientific">Prosthecochloris vibrioformis</name>
    <name type="common">Chlorobium vibrioforme</name>
    <dbReference type="NCBI Taxonomy" id="1098"/>
    <lineage>
        <taxon>Bacteria</taxon>
        <taxon>Pseudomonadati</taxon>
        <taxon>Chlorobiota</taxon>
        <taxon>Chlorobiia</taxon>
        <taxon>Chlorobiales</taxon>
        <taxon>Chlorobiaceae</taxon>
        <taxon>Prosthecochloris</taxon>
    </lineage>
</organism>
<keyword evidence="3" id="KW-1185">Reference proteome</keyword>
<dbReference type="EMBL" id="VDCI01000015">
    <property type="protein sequence ID" value="TNJ34066.1"/>
    <property type="molecule type" value="Genomic_DNA"/>
</dbReference>
<gene>
    <name evidence="2" type="ORF">FGF68_10470</name>
</gene>
<dbReference type="AlphaFoldDB" id="A0A5C4RS86"/>
<dbReference type="Pfam" id="PF10043">
    <property type="entry name" value="DUF2279"/>
    <property type="match status" value="1"/>
</dbReference>
<keyword evidence="1" id="KW-0732">Signal</keyword>
<dbReference type="Proteomes" id="UP000309544">
    <property type="component" value="Unassembled WGS sequence"/>
</dbReference>
<evidence type="ECO:0000256" key="1">
    <source>
        <dbReference type="SAM" id="SignalP"/>
    </source>
</evidence>
<name>A0A5C4RS86_PROVB</name>
<feature type="chain" id="PRO_5023092775" evidence="1">
    <location>
        <begin position="26"/>
        <end position="290"/>
    </location>
</feature>
<comment type="caution">
    <text evidence="2">The sequence shown here is derived from an EMBL/GenBank/DDBJ whole genome shotgun (WGS) entry which is preliminary data.</text>
</comment>